<keyword evidence="7 10" id="KW-0472">Membrane</keyword>
<keyword evidence="2" id="KW-0444">Lipid biosynthesis</keyword>
<feature type="transmembrane region" description="Helical" evidence="10">
    <location>
        <begin position="48"/>
        <end position="74"/>
    </location>
</feature>
<evidence type="ECO:0000256" key="8">
    <source>
        <dbReference type="ARBA" id="ARBA00023209"/>
    </source>
</evidence>
<dbReference type="Pfam" id="PF02660">
    <property type="entry name" value="G3P_acyltransf"/>
    <property type="match status" value="1"/>
</dbReference>
<keyword evidence="4 10" id="KW-0812">Transmembrane</keyword>
<dbReference type="SMART" id="SM01207">
    <property type="entry name" value="G3P_acyltransf"/>
    <property type="match status" value="1"/>
</dbReference>
<reference evidence="12" key="1">
    <citation type="submission" date="2017-01" db="EMBL/GenBank/DDBJ databases">
        <authorList>
            <person name="Varghese N."/>
            <person name="Submissions S."/>
        </authorList>
    </citation>
    <scope>NUCLEOTIDE SEQUENCE [LARGE SCALE GENOMIC DNA]</scope>
    <source>
        <strain evidence="12">MNA4</strain>
    </source>
</reference>
<dbReference type="GO" id="GO:0005886">
    <property type="term" value="C:plasma membrane"/>
    <property type="evidence" value="ECO:0007669"/>
    <property type="project" value="InterPro"/>
</dbReference>
<dbReference type="AlphaFoldDB" id="A0A1U7PMI7"/>
<keyword evidence="6" id="KW-0443">Lipid metabolism</keyword>
<dbReference type="Proteomes" id="UP000187550">
    <property type="component" value="Unassembled WGS sequence"/>
</dbReference>
<keyword evidence="12" id="KW-1185">Reference proteome</keyword>
<evidence type="ECO:0000313" key="11">
    <source>
        <dbReference type="EMBL" id="SIT70298.1"/>
    </source>
</evidence>
<evidence type="ECO:0000313" key="12">
    <source>
        <dbReference type="Proteomes" id="UP000187550"/>
    </source>
</evidence>
<evidence type="ECO:0000256" key="9">
    <source>
        <dbReference type="ARBA" id="ARBA00023264"/>
    </source>
</evidence>
<feature type="transmembrane region" description="Helical" evidence="10">
    <location>
        <begin position="109"/>
        <end position="134"/>
    </location>
</feature>
<feature type="transmembrane region" description="Helical" evidence="10">
    <location>
        <begin position="6"/>
        <end position="27"/>
    </location>
</feature>
<dbReference type="InterPro" id="IPR003811">
    <property type="entry name" value="G3P_acylTferase_PlsY"/>
</dbReference>
<keyword evidence="3 11" id="KW-0808">Transferase</keyword>
<evidence type="ECO:0000256" key="6">
    <source>
        <dbReference type="ARBA" id="ARBA00023098"/>
    </source>
</evidence>
<evidence type="ECO:0000256" key="7">
    <source>
        <dbReference type="ARBA" id="ARBA00023136"/>
    </source>
</evidence>
<dbReference type="OrthoDB" id="9777124at2"/>
<keyword evidence="11" id="KW-0012">Acyltransferase</keyword>
<dbReference type="RefSeq" id="WP_076756858.1">
    <property type="nucleotide sequence ID" value="NZ_FTPL01000001.1"/>
</dbReference>
<gene>
    <name evidence="11" type="ORF">SAMN05428946_0592</name>
</gene>
<organism evidence="11 12">
    <name type="scientific">Edaphobacillus lindanitolerans</name>
    <dbReference type="NCBI Taxonomy" id="550447"/>
    <lineage>
        <taxon>Bacteria</taxon>
        <taxon>Bacillati</taxon>
        <taxon>Bacillota</taxon>
        <taxon>Bacilli</taxon>
        <taxon>Bacillales</taxon>
        <taxon>Bacillaceae</taxon>
        <taxon>Edaphobacillus</taxon>
    </lineage>
</organism>
<dbReference type="PANTHER" id="PTHR30309">
    <property type="entry name" value="INNER MEMBRANE PROTEIN YGIH"/>
    <property type="match status" value="1"/>
</dbReference>
<feature type="transmembrane region" description="Helical" evidence="10">
    <location>
        <begin position="146"/>
        <end position="174"/>
    </location>
</feature>
<keyword evidence="1" id="KW-1003">Cell membrane</keyword>
<evidence type="ECO:0000256" key="1">
    <source>
        <dbReference type="ARBA" id="ARBA00022475"/>
    </source>
</evidence>
<proteinExistence type="predicted"/>
<dbReference type="PANTHER" id="PTHR30309:SF0">
    <property type="entry name" value="GLYCEROL-3-PHOSPHATE ACYLTRANSFERASE-RELATED"/>
    <property type="match status" value="1"/>
</dbReference>
<dbReference type="STRING" id="550447.SAMN05428946_0592"/>
<evidence type="ECO:0000256" key="5">
    <source>
        <dbReference type="ARBA" id="ARBA00022989"/>
    </source>
</evidence>
<evidence type="ECO:0000256" key="2">
    <source>
        <dbReference type="ARBA" id="ARBA00022516"/>
    </source>
</evidence>
<sequence>MIMKTAVYLTACWLAGTLLAAVAIGRAKGTDPRKAGSGNPGARNAGRLFGRAAFLSVFLADAAKGAIAVLAGRLLGLPEVLGAAGGLMAVIGHIFPLSGRTGGKGVSTFIGAALFFSPSAMAGFIAGAAAAWLPARNAVLAMPGAFAAWTLALLFTGQLGDAWPLLLSASLVLLRHREDFRTAITR</sequence>
<keyword evidence="8" id="KW-0594">Phospholipid biosynthesis</keyword>
<keyword evidence="5 10" id="KW-1133">Transmembrane helix</keyword>
<evidence type="ECO:0000256" key="10">
    <source>
        <dbReference type="SAM" id="Phobius"/>
    </source>
</evidence>
<protein>
    <submittedName>
        <fullName evidence="11">Glycerol-3-phosphate acyltransferase PlsY</fullName>
    </submittedName>
</protein>
<evidence type="ECO:0000256" key="4">
    <source>
        <dbReference type="ARBA" id="ARBA00022692"/>
    </source>
</evidence>
<dbReference type="GO" id="GO:0043772">
    <property type="term" value="F:acyl-phosphate glycerol-3-phosphate acyltransferase activity"/>
    <property type="evidence" value="ECO:0007669"/>
    <property type="project" value="InterPro"/>
</dbReference>
<accession>A0A1U7PMI7</accession>
<dbReference type="GO" id="GO:0008654">
    <property type="term" value="P:phospholipid biosynthetic process"/>
    <property type="evidence" value="ECO:0007669"/>
    <property type="project" value="UniProtKB-KW"/>
</dbReference>
<dbReference type="EMBL" id="FTPL01000001">
    <property type="protein sequence ID" value="SIT70298.1"/>
    <property type="molecule type" value="Genomic_DNA"/>
</dbReference>
<name>A0A1U7PMI7_9BACI</name>
<evidence type="ECO:0000256" key="3">
    <source>
        <dbReference type="ARBA" id="ARBA00022679"/>
    </source>
</evidence>
<keyword evidence="9" id="KW-1208">Phospholipid metabolism</keyword>
<feature type="transmembrane region" description="Helical" evidence="10">
    <location>
        <begin position="80"/>
        <end position="97"/>
    </location>
</feature>